<dbReference type="Gene3D" id="1.10.3210.30">
    <property type="match status" value="1"/>
</dbReference>
<keyword evidence="15" id="KW-1185">Reference proteome</keyword>
<sequence length="836" mass="97775">MSIEEYYKEIFSDNIVPYSYQVAVAKKLLEGKNVILQVPTGAGKTWASIMPFLYARETGLDSFPKKMIYSLPLRTLANSIYDDVFDVLQKNGYDEEEIKRQTGEYSDDPYFEKDIIFSTIDQTLSNFLCFPLPLSPRQANINAGALIGSYLVFDEFHLLDSELSMATTIGTLKMLGNLCRCCIMTATLSEDFMNLMTTELGGDSWEIITLDEFKSDEEKIGSLLPKLNKKEIFIIDKPLNAKDIVEKHNSISEKGSFKTIVLCNQVESAQRIYLELKKVQTQELPNTNIICLHSRFFDEDRKKIESQLKKWLGRKSKENIILISTQVIEAGIDISCKILHTEISPINSFLQRAGRCARYEEETGKIFVYDVGISEEIDIEYLDEEGEAKKLKEKYKKYLPYPADLCLKTLEALRSTQNLDGNIPKELTNTILSLKEQEDWLKMSSLNIGEIENSWKEGNKKAYRKTIRDINSIEIVILDDLESSQNNIKNPFIYQSIGVYRFSFYKWIKELEVIAQNEDQWLMAVAKPKKESSFDFDWQDTEGYCLEKLNSLYDLKMQYPDIVFVDKRYFSYSTEIGMNRLNYGEVFSPYKPFSDKNKEVDYQYKKDTFYEHNMALLGCFEQEFFKDDKQLFTFNEFNNLFKTNLDFEKLIKLMIVFHDYGKLNKNWQLIMQMYQAQKEAIPLKNFKEVLAHSTTENEKDNELMKQVLKKMNLPQKPSHAGIGAVALWNTLYELFNDPKDEKWFRPFCHAILCHHSPTTSSYPKFDTTLYKQEMKKLLQEINFNFDLDIIIDNEERGEFEFISEKSSQWLLYFYLVRILRLCDQRATVNMSKYYNP</sequence>
<evidence type="ECO:0000256" key="2">
    <source>
        <dbReference type="ARBA" id="ARBA00009046"/>
    </source>
</evidence>
<accession>A0ABT6YK62</accession>
<dbReference type="SMART" id="SM00490">
    <property type="entry name" value="HELICc"/>
    <property type="match status" value="1"/>
</dbReference>
<comment type="similarity">
    <text evidence="2">In the central section; belongs to the CRISPR-associated helicase Cas3 family.</text>
</comment>
<dbReference type="NCBIfam" id="TIGR01587">
    <property type="entry name" value="cas3_core"/>
    <property type="match status" value="1"/>
</dbReference>
<evidence type="ECO:0000259" key="12">
    <source>
        <dbReference type="PROSITE" id="PS51194"/>
    </source>
</evidence>
<dbReference type="EMBL" id="JASHID010000003">
    <property type="protein sequence ID" value="MDI9863920.1"/>
    <property type="molecule type" value="Genomic_DNA"/>
</dbReference>
<reference evidence="14 15" key="1">
    <citation type="submission" date="2023-05" db="EMBL/GenBank/DDBJ databases">
        <title>Novel species of genus Flectobacillus isolated from stream in China.</title>
        <authorList>
            <person name="Lu H."/>
        </authorList>
    </citation>
    <scope>NUCLEOTIDE SEQUENCE [LARGE SCALE GENOMIC DNA]</scope>
    <source>
        <strain evidence="14 15">DC10W</strain>
    </source>
</reference>
<dbReference type="InterPro" id="IPR027417">
    <property type="entry name" value="P-loop_NTPase"/>
</dbReference>
<dbReference type="InterPro" id="IPR011545">
    <property type="entry name" value="DEAD/DEAH_box_helicase_dom"/>
</dbReference>
<keyword evidence="8" id="KW-0067">ATP-binding</keyword>
<evidence type="ECO:0000256" key="4">
    <source>
        <dbReference type="ARBA" id="ARBA00022723"/>
    </source>
</evidence>
<keyword evidence="4" id="KW-0479">Metal-binding</keyword>
<dbReference type="SMART" id="SM00487">
    <property type="entry name" value="DEXDc"/>
    <property type="match status" value="1"/>
</dbReference>
<keyword evidence="7" id="KW-0347">Helicase</keyword>
<dbReference type="SUPFAM" id="SSF52540">
    <property type="entry name" value="P-loop containing nucleoside triphosphate hydrolases"/>
    <property type="match status" value="1"/>
</dbReference>
<dbReference type="InterPro" id="IPR054712">
    <property type="entry name" value="Cas3-like_dom"/>
</dbReference>
<dbReference type="RefSeq" id="WP_283369157.1">
    <property type="nucleotide sequence ID" value="NZ_JASHID010000003.1"/>
</dbReference>
<comment type="similarity">
    <text evidence="1">In the N-terminal section; belongs to the CRISPR-associated nuclease Cas3-HD family.</text>
</comment>
<protein>
    <submittedName>
        <fullName evidence="14">CRISPR-associated helicase Cas3</fullName>
    </submittedName>
</protein>
<dbReference type="InterPro" id="IPR001650">
    <property type="entry name" value="Helicase_C-like"/>
</dbReference>
<dbReference type="Pfam" id="PF00270">
    <property type="entry name" value="DEAD"/>
    <property type="match status" value="1"/>
</dbReference>
<dbReference type="PROSITE" id="PS51643">
    <property type="entry name" value="HD_CAS3"/>
    <property type="match status" value="1"/>
</dbReference>
<evidence type="ECO:0000256" key="10">
    <source>
        <dbReference type="ARBA" id="ARBA00038437"/>
    </source>
</evidence>
<keyword evidence="5" id="KW-0547">Nucleotide-binding</keyword>
<dbReference type="PROSITE" id="PS51192">
    <property type="entry name" value="HELICASE_ATP_BIND_1"/>
    <property type="match status" value="1"/>
</dbReference>
<organism evidence="14 15">
    <name type="scientific">Flectobacillus longus</name>
    <dbReference type="NCBI Taxonomy" id="2984207"/>
    <lineage>
        <taxon>Bacteria</taxon>
        <taxon>Pseudomonadati</taxon>
        <taxon>Bacteroidota</taxon>
        <taxon>Cytophagia</taxon>
        <taxon>Cytophagales</taxon>
        <taxon>Flectobacillaceae</taxon>
        <taxon>Flectobacillus</taxon>
    </lineage>
</organism>
<dbReference type="Pfam" id="PF22590">
    <property type="entry name" value="Cas3-like_C_2"/>
    <property type="match status" value="1"/>
</dbReference>
<comment type="similarity">
    <text evidence="10">Belongs to the DEAD box helicase family.</text>
</comment>
<evidence type="ECO:0000259" key="13">
    <source>
        <dbReference type="PROSITE" id="PS51643"/>
    </source>
</evidence>
<keyword evidence="3" id="KW-0540">Nuclease</keyword>
<keyword evidence="6" id="KW-0378">Hydrolase</keyword>
<name>A0ABT6YK62_9BACT</name>
<evidence type="ECO:0000256" key="1">
    <source>
        <dbReference type="ARBA" id="ARBA00006847"/>
    </source>
</evidence>
<dbReference type="InterPro" id="IPR014001">
    <property type="entry name" value="Helicase_ATP-bd"/>
</dbReference>
<evidence type="ECO:0000256" key="5">
    <source>
        <dbReference type="ARBA" id="ARBA00022741"/>
    </source>
</evidence>
<feature type="domain" description="HD Cas3-type" evidence="13">
    <location>
        <begin position="602"/>
        <end position="826"/>
    </location>
</feature>
<keyword evidence="9" id="KW-0051">Antiviral defense</keyword>
<feature type="domain" description="Helicase C-terminal" evidence="12">
    <location>
        <begin position="243"/>
        <end position="399"/>
    </location>
</feature>
<proteinExistence type="inferred from homology"/>
<evidence type="ECO:0000259" key="11">
    <source>
        <dbReference type="PROSITE" id="PS51192"/>
    </source>
</evidence>
<evidence type="ECO:0000313" key="15">
    <source>
        <dbReference type="Proteomes" id="UP001236569"/>
    </source>
</evidence>
<dbReference type="PANTHER" id="PTHR47959:SF16">
    <property type="entry name" value="CRISPR-ASSOCIATED NUCLEASE_HELICASE CAS3-RELATED"/>
    <property type="match status" value="1"/>
</dbReference>
<dbReference type="PROSITE" id="PS51194">
    <property type="entry name" value="HELICASE_CTER"/>
    <property type="match status" value="1"/>
</dbReference>
<evidence type="ECO:0000256" key="7">
    <source>
        <dbReference type="ARBA" id="ARBA00022806"/>
    </source>
</evidence>
<dbReference type="InterPro" id="IPR050079">
    <property type="entry name" value="DEAD_box_RNA_helicase"/>
</dbReference>
<comment type="caution">
    <text evidence="14">The sequence shown here is derived from an EMBL/GenBank/DDBJ whole genome shotgun (WGS) entry which is preliminary data.</text>
</comment>
<dbReference type="InterPro" id="IPR006483">
    <property type="entry name" value="CRISPR-assoc_Cas3_HD"/>
</dbReference>
<gene>
    <name evidence="14" type="primary">cas3</name>
    <name evidence="14" type="ORF">QM480_06270</name>
</gene>
<evidence type="ECO:0000313" key="14">
    <source>
        <dbReference type="EMBL" id="MDI9863920.1"/>
    </source>
</evidence>
<dbReference type="InterPro" id="IPR006474">
    <property type="entry name" value="Helicase_Cas3_CRISPR-ass_core"/>
</dbReference>
<evidence type="ECO:0000256" key="6">
    <source>
        <dbReference type="ARBA" id="ARBA00022801"/>
    </source>
</evidence>
<evidence type="ECO:0000256" key="9">
    <source>
        <dbReference type="ARBA" id="ARBA00023118"/>
    </source>
</evidence>
<dbReference type="PANTHER" id="PTHR47959">
    <property type="entry name" value="ATP-DEPENDENT RNA HELICASE RHLE-RELATED"/>
    <property type="match status" value="1"/>
</dbReference>
<dbReference type="Proteomes" id="UP001236569">
    <property type="component" value="Unassembled WGS sequence"/>
</dbReference>
<dbReference type="InterPro" id="IPR038257">
    <property type="entry name" value="CRISPR-assoc_Cas3_HD_sf"/>
</dbReference>
<dbReference type="Gene3D" id="3.40.50.300">
    <property type="entry name" value="P-loop containing nucleotide triphosphate hydrolases"/>
    <property type="match status" value="2"/>
</dbReference>
<evidence type="ECO:0000256" key="3">
    <source>
        <dbReference type="ARBA" id="ARBA00022722"/>
    </source>
</evidence>
<feature type="domain" description="Helicase ATP-binding" evidence="11">
    <location>
        <begin position="25"/>
        <end position="206"/>
    </location>
</feature>
<evidence type="ECO:0000256" key="8">
    <source>
        <dbReference type="ARBA" id="ARBA00022840"/>
    </source>
</evidence>